<accession>A0A1Y5SAK3</accession>
<dbReference type="Proteomes" id="UP000193900">
    <property type="component" value="Unassembled WGS sequence"/>
</dbReference>
<dbReference type="GO" id="GO:0006813">
    <property type="term" value="P:potassium ion transport"/>
    <property type="evidence" value="ECO:0007669"/>
    <property type="project" value="InterPro"/>
</dbReference>
<dbReference type="PANTHER" id="PTHR43833">
    <property type="entry name" value="POTASSIUM CHANNEL PROTEIN 2-RELATED-RELATED"/>
    <property type="match status" value="1"/>
</dbReference>
<evidence type="ECO:0000313" key="4">
    <source>
        <dbReference type="Proteomes" id="UP000193900"/>
    </source>
</evidence>
<dbReference type="InterPro" id="IPR036721">
    <property type="entry name" value="RCK_C_sf"/>
</dbReference>
<evidence type="ECO:0000259" key="2">
    <source>
        <dbReference type="PROSITE" id="PS51202"/>
    </source>
</evidence>
<dbReference type="AlphaFoldDB" id="A0A1Y5SAK3"/>
<dbReference type="PROSITE" id="PS51202">
    <property type="entry name" value="RCK_C"/>
    <property type="match status" value="1"/>
</dbReference>
<gene>
    <name evidence="3" type="primary">ktrA</name>
    <name evidence="3" type="ORF">ROA7023_01321</name>
</gene>
<dbReference type="SUPFAM" id="SSF51735">
    <property type="entry name" value="NAD(P)-binding Rossmann-fold domains"/>
    <property type="match status" value="1"/>
</dbReference>
<dbReference type="PANTHER" id="PTHR43833:SF7">
    <property type="entry name" value="KTR SYSTEM POTASSIUM UPTAKE PROTEIN C"/>
    <property type="match status" value="1"/>
</dbReference>
<sequence length="220" mass="23839">MARRNRTIAVLGLGNFGAVIASELARFGNDVIGIDVDRRIVSDQADKLGQALILDARDEAALREAGIADCDAAVVAMATNIEVSILSVMNLKLLGVRTIWAKAVSRTHHRILSKLGVDRVIHPEEEMGRTIAQMIHNPLIRDLASLGNGNYVVNFIVPPSLAGKRVEDLDLPSRHEVRAIGVMRGSDWLGGETCDTALSEDDKLILLGSRTKLRSFAEGL</sequence>
<dbReference type="Pfam" id="PF02080">
    <property type="entry name" value="TrkA_C"/>
    <property type="match status" value="1"/>
</dbReference>
<dbReference type="Pfam" id="PF02254">
    <property type="entry name" value="TrkA_N"/>
    <property type="match status" value="1"/>
</dbReference>
<keyword evidence="4" id="KW-1185">Reference proteome</keyword>
<dbReference type="GO" id="GO:0008324">
    <property type="term" value="F:monoatomic cation transmembrane transporter activity"/>
    <property type="evidence" value="ECO:0007669"/>
    <property type="project" value="InterPro"/>
</dbReference>
<evidence type="ECO:0000259" key="1">
    <source>
        <dbReference type="PROSITE" id="PS51201"/>
    </source>
</evidence>
<dbReference type="InterPro" id="IPR003148">
    <property type="entry name" value="RCK_N"/>
</dbReference>
<feature type="domain" description="RCK C-terminal" evidence="2">
    <location>
        <begin position="141"/>
        <end position="220"/>
    </location>
</feature>
<dbReference type="OrthoDB" id="9781411at2"/>
<dbReference type="SUPFAM" id="SSF116726">
    <property type="entry name" value="TrkA C-terminal domain-like"/>
    <property type="match status" value="1"/>
</dbReference>
<dbReference type="RefSeq" id="WP_085878215.1">
    <property type="nucleotide sequence ID" value="NZ_FWFZ01000005.1"/>
</dbReference>
<dbReference type="InterPro" id="IPR050721">
    <property type="entry name" value="Trk_Ktr_HKT_K-transport"/>
</dbReference>
<protein>
    <submittedName>
        <fullName evidence="3">Ktr system potassium uptake protein A</fullName>
    </submittedName>
</protein>
<organism evidence="3 4">
    <name type="scientific">Roseisalinus antarcticus</name>
    <dbReference type="NCBI Taxonomy" id="254357"/>
    <lineage>
        <taxon>Bacteria</taxon>
        <taxon>Pseudomonadati</taxon>
        <taxon>Pseudomonadota</taxon>
        <taxon>Alphaproteobacteria</taxon>
        <taxon>Rhodobacterales</taxon>
        <taxon>Roseobacteraceae</taxon>
        <taxon>Roseisalinus</taxon>
    </lineage>
</organism>
<proteinExistence type="predicted"/>
<dbReference type="Gene3D" id="3.40.50.720">
    <property type="entry name" value="NAD(P)-binding Rossmann-like Domain"/>
    <property type="match status" value="1"/>
</dbReference>
<dbReference type="EMBL" id="FWFZ01000005">
    <property type="protein sequence ID" value="SLN36266.1"/>
    <property type="molecule type" value="Genomic_DNA"/>
</dbReference>
<dbReference type="InterPro" id="IPR006037">
    <property type="entry name" value="RCK_C"/>
</dbReference>
<evidence type="ECO:0000313" key="3">
    <source>
        <dbReference type="EMBL" id="SLN36266.1"/>
    </source>
</evidence>
<feature type="domain" description="RCK N-terminal" evidence="1">
    <location>
        <begin position="5"/>
        <end position="121"/>
    </location>
</feature>
<dbReference type="PROSITE" id="PS51201">
    <property type="entry name" value="RCK_N"/>
    <property type="match status" value="1"/>
</dbReference>
<reference evidence="3 4" key="1">
    <citation type="submission" date="2017-03" db="EMBL/GenBank/DDBJ databases">
        <authorList>
            <person name="Afonso C.L."/>
            <person name="Miller P.J."/>
            <person name="Scott M.A."/>
            <person name="Spackman E."/>
            <person name="Goraichik I."/>
            <person name="Dimitrov K.M."/>
            <person name="Suarez D.L."/>
            <person name="Swayne D.E."/>
        </authorList>
    </citation>
    <scope>NUCLEOTIDE SEQUENCE [LARGE SCALE GENOMIC DNA]</scope>
    <source>
        <strain evidence="3 4">CECT 7023</strain>
    </source>
</reference>
<dbReference type="InterPro" id="IPR036291">
    <property type="entry name" value="NAD(P)-bd_dom_sf"/>
</dbReference>
<dbReference type="Gene3D" id="3.30.70.1450">
    <property type="entry name" value="Regulator of K+ conductance, C-terminal domain"/>
    <property type="match status" value="1"/>
</dbReference>
<name>A0A1Y5SAK3_9RHOB</name>